<dbReference type="InParanoid" id="A0A3P7DRL9"/>
<dbReference type="Proteomes" id="UP000270924">
    <property type="component" value="Unassembled WGS sequence"/>
</dbReference>
<dbReference type="PANTHER" id="PTHR23017:SF3">
    <property type="entry name" value="G-PROTEIN COUPLED RECEPTORS FAMILY 1 PROFILE DOMAIN-CONTAINING PROTEIN"/>
    <property type="match status" value="1"/>
</dbReference>
<dbReference type="InterPro" id="IPR017452">
    <property type="entry name" value="GPCR_Rhodpsn_7TM"/>
</dbReference>
<reference evidence="7 8" key="1">
    <citation type="submission" date="2018-11" db="EMBL/GenBank/DDBJ databases">
        <authorList>
            <consortium name="Pathogen Informatics"/>
        </authorList>
    </citation>
    <scope>NUCLEOTIDE SEQUENCE [LARGE SCALE GENOMIC DNA]</scope>
</reference>
<dbReference type="EMBL" id="UYWW01002752">
    <property type="protein sequence ID" value="VDM12123.1"/>
    <property type="molecule type" value="Genomic_DNA"/>
</dbReference>
<dbReference type="GO" id="GO:0016020">
    <property type="term" value="C:membrane"/>
    <property type="evidence" value="ECO:0007669"/>
    <property type="project" value="UniProtKB-SubCell"/>
</dbReference>
<feature type="transmembrane region" description="Helical" evidence="5">
    <location>
        <begin position="130"/>
        <end position="149"/>
    </location>
</feature>
<feature type="domain" description="G-protein coupled receptors family 1 profile" evidence="6">
    <location>
        <begin position="27"/>
        <end position="226"/>
    </location>
</feature>
<comment type="subcellular location">
    <subcellularLocation>
        <location evidence="1">Membrane</location>
    </subcellularLocation>
</comment>
<evidence type="ECO:0000313" key="7">
    <source>
        <dbReference type="EMBL" id="VDM12123.1"/>
    </source>
</evidence>
<dbReference type="PANTHER" id="PTHR23017">
    <property type="entry name" value="SERPENTINE RECEPTOR, CLASS X"/>
    <property type="match status" value="1"/>
</dbReference>
<evidence type="ECO:0000256" key="5">
    <source>
        <dbReference type="SAM" id="Phobius"/>
    </source>
</evidence>
<evidence type="ECO:0000256" key="3">
    <source>
        <dbReference type="ARBA" id="ARBA00022989"/>
    </source>
</evidence>
<evidence type="ECO:0000313" key="8">
    <source>
        <dbReference type="Proteomes" id="UP000270924"/>
    </source>
</evidence>
<evidence type="ECO:0000259" key="6">
    <source>
        <dbReference type="PROSITE" id="PS50262"/>
    </source>
</evidence>
<protein>
    <recommendedName>
        <fullName evidence="6">G-protein coupled receptors family 1 profile domain-containing protein</fullName>
    </recommendedName>
</protein>
<feature type="transmembrane region" description="Helical" evidence="5">
    <location>
        <begin position="257"/>
        <end position="275"/>
    </location>
</feature>
<proteinExistence type="predicted"/>
<feature type="transmembrane region" description="Helical" evidence="5">
    <location>
        <begin position="175"/>
        <end position="204"/>
    </location>
</feature>
<evidence type="ECO:0000256" key="1">
    <source>
        <dbReference type="ARBA" id="ARBA00004370"/>
    </source>
</evidence>
<dbReference type="Gene3D" id="1.20.1070.10">
    <property type="entry name" value="Rhodopsin 7-helix transmembrane proteins"/>
    <property type="match status" value="1"/>
</dbReference>
<dbReference type="AlphaFoldDB" id="A0A3P7DRL9"/>
<name>A0A3P7DRL9_WUCBA</name>
<keyword evidence="8" id="KW-1185">Reference proteome</keyword>
<dbReference type="InterPro" id="IPR019430">
    <property type="entry name" value="7TM_GPCR_serpentine_rcpt_Srx"/>
</dbReference>
<organism evidence="7 8">
    <name type="scientific">Wuchereria bancrofti</name>
    <dbReference type="NCBI Taxonomy" id="6293"/>
    <lineage>
        <taxon>Eukaryota</taxon>
        <taxon>Metazoa</taxon>
        <taxon>Ecdysozoa</taxon>
        <taxon>Nematoda</taxon>
        <taxon>Chromadorea</taxon>
        <taxon>Rhabditida</taxon>
        <taxon>Spirurina</taxon>
        <taxon>Spiruromorpha</taxon>
        <taxon>Filarioidea</taxon>
        <taxon>Onchocercidae</taxon>
        <taxon>Wuchereria</taxon>
    </lineage>
</organism>
<keyword evidence="3 5" id="KW-1133">Transmembrane helix</keyword>
<evidence type="ECO:0000256" key="4">
    <source>
        <dbReference type="ARBA" id="ARBA00023136"/>
    </source>
</evidence>
<dbReference type="PROSITE" id="PS50262">
    <property type="entry name" value="G_PROTEIN_RECEP_F1_2"/>
    <property type="match status" value="1"/>
</dbReference>
<keyword evidence="4 5" id="KW-0472">Membrane</keyword>
<sequence>MGNQTRLDVNIITYAFAIPLGLLGLFAYGITLYIINKSPRYRNAFGILFTAYISFHIQTLSALLLWTLVRIIVNLGFISFPWHIFIRIASPISNSTLYAAIWMHFVLAINRLWAISYPMKYHRIFNPRNAWITVISLWSFSMLITLLYYNVECLLYVETSIHSWSNLYGPCNHPFFAYIAMFLSDGVIVITVILDAIAFYRIIIYLRSKNREGANEMQRRMKREIIFFKETCTSTIIHALFVVIFRFNLPMSRFTKITYTWLAILTLDGLAFVYFNRYLLMKQNAIGLSTNAIGFSTNAMGLRTKTMRNDLTAAVCTATNNLVNIASMKKK</sequence>
<feature type="transmembrane region" description="Helical" evidence="5">
    <location>
        <begin position="225"/>
        <end position="245"/>
    </location>
</feature>
<dbReference type="SUPFAM" id="SSF81321">
    <property type="entry name" value="Family A G protein-coupled receptor-like"/>
    <property type="match status" value="1"/>
</dbReference>
<dbReference type="CDD" id="cd00637">
    <property type="entry name" value="7tm_classA_rhodopsin-like"/>
    <property type="match status" value="1"/>
</dbReference>
<feature type="transmembrane region" description="Helical" evidence="5">
    <location>
        <begin position="47"/>
        <end position="72"/>
    </location>
</feature>
<gene>
    <name evidence="7" type="ORF">WBA_LOCUS5509</name>
</gene>
<feature type="transmembrane region" description="Helical" evidence="5">
    <location>
        <begin position="84"/>
        <end position="109"/>
    </location>
</feature>
<keyword evidence="2 5" id="KW-0812">Transmembrane</keyword>
<dbReference type="Pfam" id="PF10328">
    <property type="entry name" value="7TM_GPCR_Srx"/>
    <property type="match status" value="1"/>
</dbReference>
<dbReference type="OMA" id="AAIWIQF"/>
<dbReference type="OrthoDB" id="5825164at2759"/>
<accession>A0A3P7DRL9</accession>
<feature type="transmembrane region" description="Helical" evidence="5">
    <location>
        <begin position="12"/>
        <end position="35"/>
    </location>
</feature>
<evidence type="ECO:0000256" key="2">
    <source>
        <dbReference type="ARBA" id="ARBA00022692"/>
    </source>
</evidence>